<gene>
    <name evidence="1" type="ORF">HFQ13_03550</name>
</gene>
<dbReference type="EMBL" id="JAAXYO010000039">
    <property type="protein sequence ID" value="MBU2787294.1"/>
    <property type="molecule type" value="Genomic_DNA"/>
</dbReference>
<accession>A0AAE3CJ28</accession>
<proteinExistence type="predicted"/>
<reference evidence="1" key="1">
    <citation type="journal article" date="2021" name="ISME J.">
        <title>Genomic evolution of the class Acidithiobacillia: deep-branching Proteobacteria living in extreme acidic conditions.</title>
        <authorList>
            <person name="Moya-Beltran A."/>
            <person name="Beard S."/>
            <person name="Rojas-Villalobos C."/>
            <person name="Issotta F."/>
            <person name="Gallardo Y."/>
            <person name="Ulloa R."/>
            <person name="Giaveno A."/>
            <person name="Degli Esposti M."/>
            <person name="Johnson D.B."/>
            <person name="Quatrini R."/>
        </authorList>
    </citation>
    <scope>NUCLEOTIDE SEQUENCE</scope>
    <source>
        <strain evidence="1">VAN18-1</strain>
    </source>
</reference>
<name>A0AAE3CJ28_9PROT</name>
<dbReference type="RefSeq" id="WP_215871877.1">
    <property type="nucleotide sequence ID" value="NZ_JAAXYO010000039.1"/>
</dbReference>
<sequence length="146" mass="16692">MPANSDSLLDRFFTRFARRSIIVHAGFPEGYFAELLKQPGGGGHFRVDVRIAPSNPPSPMDWVIHKQVLTLDLPLPLLIKVGEEELYIRHLVQGKTAGHPSEILWMMDCLGERYHARLRRSRGSLLAERGMDVSDNRIDYDFYNES</sequence>
<comment type="caution">
    <text evidence="1">The sequence shown here is derived from an EMBL/GenBank/DDBJ whole genome shotgun (WGS) entry which is preliminary data.</text>
</comment>
<evidence type="ECO:0000313" key="1">
    <source>
        <dbReference type="EMBL" id="MBU2787294.1"/>
    </source>
</evidence>
<dbReference type="AlphaFoldDB" id="A0AAE3CJ28"/>
<keyword evidence="2" id="KW-1185">Reference proteome</keyword>
<protein>
    <submittedName>
        <fullName evidence="1">Uncharacterized protein</fullName>
    </submittedName>
</protein>
<evidence type="ECO:0000313" key="2">
    <source>
        <dbReference type="Proteomes" id="UP001197378"/>
    </source>
</evidence>
<dbReference type="Proteomes" id="UP001197378">
    <property type="component" value="Unassembled WGS sequence"/>
</dbReference>
<organism evidence="1 2">
    <name type="scientific">Igneacidithiobacillus copahuensis</name>
    <dbReference type="NCBI Taxonomy" id="2724909"/>
    <lineage>
        <taxon>Bacteria</taxon>
        <taxon>Pseudomonadati</taxon>
        <taxon>Pseudomonadota</taxon>
        <taxon>Acidithiobacillia</taxon>
        <taxon>Acidithiobacillales</taxon>
        <taxon>Acidithiobacillaceae</taxon>
        <taxon>Igneacidithiobacillus</taxon>
    </lineage>
</organism>